<keyword evidence="4" id="KW-1185">Reference proteome</keyword>
<sequence length="752" mass="85886">MEFDGPANAVNLKTFLQCYGSALPIAVNIVEGYFGPDVDETLEVDHVLVIYKVEREKMIVAIDKFNRELCVPKNSKTKIQLIPSGCHKKYCSIRELCTGYQTKNFRVLEDIPSVGINSETTLIILKSDKFHSNLVKCLISRMDSFEEVLLPLELSGTFQPLLGAREYQLEEVMANYPLPVSVRFVSLEDEYFEACTRHLSNLENIDLRGEREVEMVFAASIDNLYSLSVFPTTLDIKVGCGFRVTEETSEKIKHCRQHLAVSEKALDRLDRLKANSFYFTTYPVIHFNLELLQSPSLSKPEKTENKTLVNKTNERTEGLCVNTKLETEREYGRSGSSSQSSSEAERDYENFEIDKKLNNEMSKADEEAHDAVFNLHHKMSHNARSTPHDVTQHTTSYNARHHAAHDVTEESHPLTRRRPIPTPRKRVGTGNEVPGGNNNNVVDPSPKTQIYHFSDSEWSLLCRSSSEDDSDDACPELPPKHEFLRKTSSPPPPPPPLPPRTPPCGEGLAYLVTDVTDWKGVEQRHLRTKKRSAAIKRDALDASNDDYYIDVIADDVYTEVKDDGRVFRLVDLEPNDQSFNYSLETEEVYIFMEDQRGKETDGIQPNVENFQEEYYLEPVDMRVPEDAPIATQETERAGDTVTQFEKRRLDCVTINGDIEKRGSSRTDMRKKNSFPQKAEGTDKTDKNSWSKHSQPCGFPAAEQTEIPRRTQTEENIIISPRREDDFVDFAEIKKYLDRLKGLREKDTFEQQN</sequence>
<dbReference type="Pfam" id="PF12736">
    <property type="entry name" value="CABIT"/>
    <property type="match status" value="1"/>
</dbReference>
<feature type="domain" description="CABIT" evidence="2">
    <location>
        <begin position="23"/>
        <end position="251"/>
    </location>
</feature>
<evidence type="ECO:0000256" key="1">
    <source>
        <dbReference type="SAM" id="MobiDB-lite"/>
    </source>
</evidence>
<dbReference type="AlphaFoldDB" id="A0AAU9VPG3"/>
<feature type="compositionally biased region" description="Basic and acidic residues" evidence="1">
    <location>
        <begin position="660"/>
        <end position="670"/>
    </location>
</feature>
<proteinExistence type="predicted"/>
<protein>
    <recommendedName>
        <fullName evidence="2">CABIT domain-containing protein</fullName>
    </recommendedName>
</protein>
<feature type="region of interest" description="Disordered" evidence="1">
    <location>
        <begin position="383"/>
        <end position="448"/>
    </location>
</feature>
<feature type="compositionally biased region" description="Basic residues" evidence="1">
    <location>
        <begin position="414"/>
        <end position="427"/>
    </location>
</feature>
<dbReference type="InterPro" id="IPR025946">
    <property type="entry name" value="CABIT_dom"/>
</dbReference>
<name>A0AAU9VPG3_9CNID</name>
<feature type="compositionally biased region" description="Basic and acidic residues" evidence="1">
    <location>
        <begin position="404"/>
        <end position="413"/>
    </location>
</feature>
<organism evidence="3 4">
    <name type="scientific">Pocillopora meandrina</name>
    <dbReference type="NCBI Taxonomy" id="46732"/>
    <lineage>
        <taxon>Eukaryota</taxon>
        <taxon>Metazoa</taxon>
        <taxon>Cnidaria</taxon>
        <taxon>Anthozoa</taxon>
        <taxon>Hexacorallia</taxon>
        <taxon>Scleractinia</taxon>
        <taxon>Astrocoeniina</taxon>
        <taxon>Pocilloporidae</taxon>
        <taxon>Pocillopora</taxon>
    </lineage>
</organism>
<gene>
    <name evidence="3" type="ORF">PMEA_00001021</name>
</gene>
<accession>A0AAU9VPG3</accession>
<feature type="compositionally biased region" description="Pro residues" evidence="1">
    <location>
        <begin position="489"/>
        <end position="502"/>
    </location>
</feature>
<dbReference type="EMBL" id="CALNXJ010000001">
    <property type="protein sequence ID" value="CAH3032168.1"/>
    <property type="molecule type" value="Genomic_DNA"/>
</dbReference>
<evidence type="ECO:0000313" key="4">
    <source>
        <dbReference type="Proteomes" id="UP001159428"/>
    </source>
</evidence>
<feature type="region of interest" description="Disordered" evidence="1">
    <location>
        <begin position="660"/>
        <end position="715"/>
    </location>
</feature>
<dbReference type="Proteomes" id="UP001159428">
    <property type="component" value="Unassembled WGS sequence"/>
</dbReference>
<feature type="compositionally biased region" description="Low complexity" evidence="1">
    <location>
        <begin position="428"/>
        <end position="442"/>
    </location>
</feature>
<reference evidence="3 4" key="1">
    <citation type="submission" date="2022-05" db="EMBL/GenBank/DDBJ databases">
        <authorList>
            <consortium name="Genoscope - CEA"/>
            <person name="William W."/>
        </authorList>
    </citation>
    <scope>NUCLEOTIDE SEQUENCE [LARGE SCALE GENOMIC DNA]</scope>
</reference>
<feature type="compositionally biased region" description="Basic and acidic residues" evidence="1">
    <location>
        <begin position="679"/>
        <end position="688"/>
    </location>
</feature>
<evidence type="ECO:0000313" key="3">
    <source>
        <dbReference type="EMBL" id="CAH3032168.1"/>
    </source>
</evidence>
<comment type="caution">
    <text evidence="3">The sequence shown here is derived from an EMBL/GenBank/DDBJ whole genome shotgun (WGS) entry which is preliminary data.</text>
</comment>
<evidence type="ECO:0000259" key="2">
    <source>
        <dbReference type="Pfam" id="PF12736"/>
    </source>
</evidence>
<feature type="region of interest" description="Disordered" evidence="1">
    <location>
        <begin position="299"/>
        <end position="347"/>
    </location>
</feature>
<feature type="region of interest" description="Disordered" evidence="1">
    <location>
        <begin position="464"/>
        <end position="506"/>
    </location>
</feature>